<dbReference type="AlphaFoldDB" id="A0A133NAS4"/>
<dbReference type="Pfam" id="PF20557">
    <property type="entry name" value="DnaT_2"/>
    <property type="match status" value="1"/>
</dbReference>
<sequence length="132" mass="15010">MIGYVTVEEAQDFLTARYGEIDKEELEKALYQAFDKIEAIGARNGRMQGEKNFPRLHDSEEVMKLIQRVQMLEAYAMMNGGNEDIKRLGKGISGKSIGDMSVSYDRSQKIGEITFASVEAARIMKRFSRKTF</sequence>
<dbReference type="EMBL" id="LRPX01000070">
    <property type="protein sequence ID" value="KXA13380.1"/>
    <property type="molecule type" value="Genomic_DNA"/>
</dbReference>
<protein>
    <recommendedName>
        <fullName evidence="1">Putative DnaT-like domain-containing protein</fullName>
    </recommendedName>
</protein>
<dbReference type="RefSeq" id="WP_008800906.1">
    <property type="nucleotide sequence ID" value="NZ_KQ956559.1"/>
</dbReference>
<evidence type="ECO:0000259" key="1">
    <source>
        <dbReference type="Pfam" id="PF20557"/>
    </source>
</evidence>
<keyword evidence="3" id="KW-1185">Reference proteome</keyword>
<evidence type="ECO:0000313" key="2">
    <source>
        <dbReference type="EMBL" id="KXA13380.1"/>
    </source>
</evidence>
<proteinExistence type="predicted"/>
<organism evidence="2 3">
    <name type="scientific">Fusobacterium equinum</name>
    <dbReference type="NCBI Taxonomy" id="134605"/>
    <lineage>
        <taxon>Bacteria</taxon>
        <taxon>Fusobacteriati</taxon>
        <taxon>Fusobacteriota</taxon>
        <taxon>Fusobacteriia</taxon>
        <taxon>Fusobacteriales</taxon>
        <taxon>Fusobacteriaceae</taxon>
        <taxon>Fusobacterium</taxon>
    </lineage>
</organism>
<comment type="caution">
    <text evidence="2">The sequence shown here is derived from an EMBL/GenBank/DDBJ whole genome shotgun (WGS) entry which is preliminary data.</text>
</comment>
<dbReference type="PATRIC" id="fig|134605.3.peg.1443"/>
<name>A0A133NAS4_9FUSO</name>
<evidence type="ECO:0000313" key="3">
    <source>
        <dbReference type="Proteomes" id="UP000070617"/>
    </source>
</evidence>
<feature type="domain" description="Putative DnaT-like" evidence="1">
    <location>
        <begin position="4"/>
        <end position="120"/>
    </location>
</feature>
<reference evidence="3" key="1">
    <citation type="submission" date="2016-01" db="EMBL/GenBank/DDBJ databases">
        <authorList>
            <person name="Mitreva M."/>
            <person name="Pepin K.H."/>
            <person name="Mihindukulasuriya K.A."/>
            <person name="Fulton R."/>
            <person name="Fronick C."/>
            <person name="O'Laughlin M."/>
            <person name="Miner T."/>
            <person name="Herter B."/>
            <person name="Rosa B.A."/>
            <person name="Cordes M."/>
            <person name="Tomlinson C."/>
            <person name="Wollam A."/>
            <person name="Palsikar V.B."/>
            <person name="Mardis E.R."/>
            <person name="Wilson R.K."/>
        </authorList>
    </citation>
    <scope>NUCLEOTIDE SEQUENCE [LARGE SCALE GENOMIC DNA]</scope>
    <source>
        <strain evidence="3">CMW8396</strain>
    </source>
</reference>
<dbReference type="Proteomes" id="UP000070617">
    <property type="component" value="Unassembled WGS sequence"/>
</dbReference>
<gene>
    <name evidence="2" type="ORF">HMPREF3206_01456</name>
</gene>
<dbReference type="STRING" id="134605.HMPREF3206_01456"/>
<accession>A0A133NAS4</accession>
<dbReference type="InterPro" id="IPR046787">
    <property type="entry name" value="DnaT_2"/>
</dbReference>